<dbReference type="InterPro" id="IPR011320">
    <property type="entry name" value="RNase_H1_N"/>
</dbReference>
<dbReference type="AlphaFoldDB" id="A0A225VPQ3"/>
<dbReference type="SUPFAM" id="SSF55658">
    <property type="entry name" value="L9 N-domain-like"/>
    <property type="match status" value="1"/>
</dbReference>
<dbReference type="EMBL" id="NBNE01003840">
    <property type="protein sequence ID" value="OWZ06737.1"/>
    <property type="molecule type" value="Genomic_DNA"/>
</dbReference>
<accession>A0A225VPQ3</accession>
<dbReference type="InterPro" id="IPR009027">
    <property type="entry name" value="Ribosomal_bL9/RNase_H1_N"/>
</dbReference>
<gene>
    <name evidence="2" type="ORF">PHMEG_00020971</name>
</gene>
<dbReference type="Pfam" id="PF01693">
    <property type="entry name" value="Cauli_VI"/>
    <property type="match status" value="1"/>
</dbReference>
<keyword evidence="3" id="KW-1185">Reference proteome</keyword>
<dbReference type="OrthoDB" id="128665at2759"/>
<proteinExistence type="predicted"/>
<dbReference type="InterPro" id="IPR037056">
    <property type="entry name" value="RNase_H1_N_sf"/>
</dbReference>
<feature type="domain" description="Ribonuclease H1 N-terminal" evidence="1">
    <location>
        <begin position="28"/>
        <end position="69"/>
    </location>
</feature>
<evidence type="ECO:0000313" key="2">
    <source>
        <dbReference type="EMBL" id="OWZ06737.1"/>
    </source>
</evidence>
<dbReference type="STRING" id="4795.A0A225VPQ3"/>
<comment type="caution">
    <text evidence="2">The sequence shown here is derived from an EMBL/GenBank/DDBJ whole genome shotgun (WGS) entry which is preliminary data.</text>
</comment>
<name>A0A225VPQ3_9STRA</name>
<reference evidence="3" key="1">
    <citation type="submission" date="2017-03" db="EMBL/GenBank/DDBJ databases">
        <title>Phytopthora megakarya and P. palmivora, two closely related causual agents of cacao black pod achieved similar genome size and gene model numbers by different mechanisms.</title>
        <authorList>
            <person name="Ali S."/>
            <person name="Shao J."/>
            <person name="Larry D.J."/>
            <person name="Kronmiller B."/>
            <person name="Shen D."/>
            <person name="Strem M.D."/>
            <person name="Melnick R.L."/>
            <person name="Guiltinan M.J."/>
            <person name="Tyler B.M."/>
            <person name="Meinhardt L.W."/>
            <person name="Bailey B.A."/>
        </authorList>
    </citation>
    <scope>NUCLEOTIDE SEQUENCE [LARGE SCALE GENOMIC DNA]</scope>
    <source>
        <strain evidence="3">zdho120</strain>
    </source>
</reference>
<protein>
    <submittedName>
        <fullName evidence="2">RNase H</fullName>
    </submittedName>
</protein>
<dbReference type="Proteomes" id="UP000198211">
    <property type="component" value="Unassembled WGS sequence"/>
</dbReference>
<evidence type="ECO:0000259" key="1">
    <source>
        <dbReference type="Pfam" id="PF01693"/>
    </source>
</evidence>
<evidence type="ECO:0000313" key="3">
    <source>
        <dbReference type="Proteomes" id="UP000198211"/>
    </source>
</evidence>
<sequence length="132" mass="14933">MVYGDLSTLSDNEDMEEVEEEVDLDWYCAVAIGRCRGIFTSAKDAMQHTRGYKNSMLKKFPTFEEASEFLTQFGLQVDESFQLFDGSRLYCRGTSQTPYTPLHLLPSVGSALYNGEEDCEAAFACIFPHNRT</sequence>
<dbReference type="Gene3D" id="3.40.970.10">
    <property type="entry name" value="Ribonuclease H1, N-terminal domain"/>
    <property type="match status" value="1"/>
</dbReference>
<organism evidence="2 3">
    <name type="scientific">Phytophthora megakarya</name>
    <dbReference type="NCBI Taxonomy" id="4795"/>
    <lineage>
        <taxon>Eukaryota</taxon>
        <taxon>Sar</taxon>
        <taxon>Stramenopiles</taxon>
        <taxon>Oomycota</taxon>
        <taxon>Peronosporomycetes</taxon>
        <taxon>Peronosporales</taxon>
        <taxon>Peronosporaceae</taxon>
        <taxon>Phytophthora</taxon>
    </lineage>
</organism>